<accession>A0A0U1DHH1</accession>
<evidence type="ECO:0000313" key="2">
    <source>
        <dbReference type="Proteomes" id="UP000182227"/>
    </source>
</evidence>
<dbReference type="EMBL" id="CTEF01000002">
    <property type="protein sequence ID" value="CQD16670.1"/>
    <property type="molecule type" value="Genomic_DNA"/>
</dbReference>
<protein>
    <submittedName>
        <fullName evidence="1">Uncharacterized protein</fullName>
    </submittedName>
</protein>
<gene>
    <name evidence="1" type="ORF">BN970_03559</name>
</gene>
<reference evidence="1 2" key="1">
    <citation type="submission" date="2015-03" db="EMBL/GenBank/DDBJ databases">
        <authorList>
            <person name="Murphy D."/>
        </authorList>
    </citation>
    <scope>NUCLEOTIDE SEQUENCE [LARGE SCALE GENOMIC DNA]</scope>
    <source>
        <strain evidence="1 2">D16</strain>
    </source>
</reference>
<proteinExistence type="predicted"/>
<evidence type="ECO:0000313" key="1">
    <source>
        <dbReference type="EMBL" id="CQD16670.1"/>
    </source>
</evidence>
<organism evidence="1 2">
    <name type="scientific">Mycolicibacterium conceptionense</name>
    <dbReference type="NCBI Taxonomy" id="451644"/>
    <lineage>
        <taxon>Bacteria</taxon>
        <taxon>Bacillati</taxon>
        <taxon>Actinomycetota</taxon>
        <taxon>Actinomycetes</taxon>
        <taxon>Mycobacteriales</taxon>
        <taxon>Mycobacteriaceae</taxon>
        <taxon>Mycolicibacterium</taxon>
    </lineage>
</organism>
<dbReference type="Proteomes" id="UP000182227">
    <property type="component" value="Unassembled WGS sequence"/>
</dbReference>
<name>A0A0U1DHH1_9MYCO</name>
<sequence length="53" mass="5746">MNLAANTAIEDVTAAIRTLADSGYADVSIDLLFVADSNLDKLHWVEQIIGSQR</sequence>
<dbReference type="AlphaFoldDB" id="A0A0U1DHH1"/>